<comment type="caution">
    <text evidence="1">The sequence shown here is derived from an EMBL/GenBank/DDBJ whole genome shotgun (WGS) entry which is preliminary data.</text>
</comment>
<protein>
    <submittedName>
        <fullName evidence="1">Uncharacterized protein</fullName>
    </submittedName>
</protein>
<name>A0A2K0TGT6_9HYPO</name>
<proteinExistence type="predicted"/>
<dbReference type="OrthoDB" id="4424523at2759"/>
<evidence type="ECO:0000313" key="2">
    <source>
        <dbReference type="Proteomes" id="UP000236546"/>
    </source>
</evidence>
<sequence>MEWNDLTPARQIQWILEPGDIKWGWVIYRCTYKPELQSPWEKLKNAVECKIRKDIADSDAPDIAEKLDLVWVEDSQLEGAPLSELKRRFREWARTDTQHSNFDIGAHPFGLGTMHSYFIQVDEESLVSCLCEAGVNLHGGYVNIVRGWADGLAPEEATDEFGNALDAEDWMKIPASEITPSTYMEFDNDELWYVNYTQPPNVCYPRW</sequence>
<organism evidence="1 2">
    <name type="scientific">Trichoderma gamsii</name>
    <dbReference type="NCBI Taxonomy" id="398673"/>
    <lineage>
        <taxon>Eukaryota</taxon>
        <taxon>Fungi</taxon>
        <taxon>Dikarya</taxon>
        <taxon>Ascomycota</taxon>
        <taxon>Pezizomycotina</taxon>
        <taxon>Sordariomycetes</taxon>
        <taxon>Hypocreomycetidae</taxon>
        <taxon>Hypocreales</taxon>
        <taxon>Hypocreaceae</taxon>
        <taxon>Trichoderma</taxon>
    </lineage>
</organism>
<dbReference type="EMBL" id="MTYH01000028">
    <property type="protein sequence ID" value="PNP44738.1"/>
    <property type="molecule type" value="Genomic_DNA"/>
</dbReference>
<evidence type="ECO:0000313" key="1">
    <source>
        <dbReference type="EMBL" id="PNP44738.1"/>
    </source>
</evidence>
<reference evidence="1 2" key="1">
    <citation type="submission" date="2017-02" db="EMBL/GenBank/DDBJ databases">
        <title>Genomes of Trichoderma spp. with biocontrol activity.</title>
        <authorList>
            <person name="Gardiner D."/>
            <person name="Kazan K."/>
            <person name="Vos C."/>
            <person name="Harvey P."/>
        </authorList>
    </citation>
    <scope>NUCLEOTIDE SEQUENCE [LARGE SCALE GENOMIC DNA]</scope>
    <source>
        <strain evidence="1 2">A5MH</strain>
    </source>
</reference>
<dbReference type="AlphaFoldDB" id="A0A2K0TGT6"/>
<accession>A0A2K0TGT6</accession>
<gene>
    <name evidence="1" type="ORF">TGAMA5MH_03547</name>
</gene>
<dbReference type="Proteomes" id="UP000236546">
    <property type="component" value="Unassembled WGS sequence"/>
</dbReference>